<dbReference type="AlphaFoldDB" id="A0A518CPD0"/>
<dbReference type="EC" id="3.1.3.3" evidence="3"/>
<accession>A0A518CPD0</accession>
<evidence type="ECO:0000313" key="4">
    <source>
        <dbReference type="Proteomes" id="UP000317178"/>
    </source>
</evidence>
<dbReference type="InterPro" id="IPR036457">
    <property type="entry name" value="PPM-type-like_dom_sf"/>
</dbReference>
<dbReference type="PANTHER" id="PTHR43156">
    <property type="entry name" value="STAGE II SPORULATION PROTEIN E-RELATED"/>
    <property type="match status" value="1"/>
</dbReference>
<reference evidence="3 4" key="1">
    <citation type="submission" date="2019-02" db="EMBL/GenBank/DDBJ databases">
        <title>Deep-cultivation of Planctomycetes and their phenomic and genomic characterization uncovers novel biology.</title>
        <authorList>
            <person name="Wiegand S."/>
            <person name="Jogler M."/>
            <person name="Boedeker C."/>
            <person name="Pinto D."/>
            <person name="Vollmers J."/>
            <person name="Rivas-Marin E."/>
            <person name="Kohn T."/>
            <person name="Peeters S.H."/>
            <person name="Heuer A."/>
            <person name="Rast P."/>
            <person name="Oberbeckmann S."/>
            <person name="Bunk B."/>
            <person name="Jeske O."/>
            <person name="Meyerdierks A."/>
            <person name="Storesund J.E."/>
            <person name="Kallscheuer N."/>
            <person name="Luecker S."/>
            <person name="Lage O.M."/>
            <person name="Pohl T."/>
            <person name="Merkel B.J."/>
            <person name="Hornburger P."/>
            <person name="Mueller R.-W."/>
            <person name="Bruemmer F."/>
            <person name="Labrenz M."/>
            <person name="Spormann A.M."/>
            <person name="Op den Camp H."/>
            <person name="Overmann J."/>
            <person name="Amann R."/>
            <person name="Jetten M.S.M."/>
            <person name="Mascher T."/>
            <person name="Medema M.H."/>
            <person name="Devos D.P."/>
            <person name="Kaster A.-K."/>
            <person name="Ovreas L."/>
            <person name="Rohde M."/>
            <person name="Galperin M.Y."/>
            <person name="Jogler C."/>
        </authorList>
    </citation>
    <scope>NUCLEOTIDE SEQUENCE [LARGE SCALE GENOMIC DNA]</scope>
    <source>
        <strain evidence="3 4">Pla110</strain>
    </source>
</reference>
<gene>
    <name evidence="3" type="primary">rsbU_6</name>
    <name evidence="3" type="ORF">Pla110_28230</name>
</gene>
<dbReference type="SUPFAM" id="SSF55781">
    <property type="entry name" value="GAF domain-like"/>
    <property type="match status" value="1"/>
</dbReference>
<dbReference type="InterPro" id="IPR029016">
    <property type="entry name" value="GAF-like_dom_sf"/>
</dbReference>
<dbReference type="Gene3D" id="3.60.40.10">
    <property type="entry name" value="PPM-type phosphatase domain"/>
    <property type="match status" value="1"/>
</dbReference>
<keyword evidence="1 3" id="KW-0378">Hydrolase</keyword>
<evidence type="ECO:0000313" key="3">
    <source>
        <dbReference type="EMBL" id="QDU81086.1"/>
    </source>
</evidence>
<dbReference type="InterPro" id="IPR052016">
    <property type="entry name" value="Bact_Sigma-Reg"/>
</dbReference>
<name>A0A518CPD0_9PLAN</name>
<protein>
    <submittedName>
        <fullName evidence="3">Phosphoserine phosphatase RsbU</fullName>
        <ecNumber evidence="3">3.1.3.3</ecNumber>
    </submittedName>
</protein>
<evidence type="ECO:0000256" key="1">
    <source>
        <dbReference type="ARBA" id="ARBA00022801"/>
    </source>
</evidence>
<feature type="domain" description="PPM-type phosphatase" evidence="2">
    <location>
        <begin position="308"/>
        <end position="527"/>
    </location>
</feature>
<proteinExistence type="predicted"/>
<sequence>MNHGLKISTASVPQRQWLDPDFLAWIQSNCSELRKITGWPVHFVPSQQNSTEKEPQAPVQEHCWVTEVNDGETRVGHLRVDLPDIDPPECSFQTMREMVELTSKLLSACSVRQRLSVTYAQELSTLVSLDFTCSTEMNLIDRLSSILDVAIELSGYKEAGFYLLEPENSCLKLRVRTSRASFRIPQTQRELTVDSADVEIFSQGSLLVRRNQESEYEESLPHDAAVGFGLVVKSETGPLGTVWFWDRRDKVPTEREIHVLQSISTQIAQMLEKVVLMKESAVQRRMQHDLIQASACQPEQIVQYQPENGLWEAAGICTSRFELGGDVFELIALDEHHTLIAVGDASGDSVPAAMIMSTVRGALRSLASSPIEELMDPAAIMYRVNNVLCELTPSHQFMSMLIGILDTSENCFRYSNAGHPTPFYSRDCEVEALQSHGVLLGVMEDAEYDYSELSLRPQSLLVFYSDGISEAMNDRKKLFHSEGIVRGLKGCLLGTAQEVFEEIWANMEGHSQGADEPDDRTLVILRMLSDSE</sequence>
<dbReference type="SMART" id="SM00331">
    <property type="entry name" value="PP2C_SIG"/>
    <property type="match status" value="1"/>
</dbReference>
<dbReference type="PANTHER" id="PTHR43156:SF2">
    <property type="entry name" value="STAGE II SPORULATION PROTEIN E"/>
    <property type="match status" value="1"/>
</dbReference>
<organism evidence="3 4">
    <name type="scientific">Polystyrenella longa</name>
    <dbReference type="NCBI Taxonomy" id="2528007"/>
    <lineage>
        <taxon>Bacteria</taxon>
        <taxon>Pseudomonadati</taxon>
        <taxon>Planctomycetota</taxon>
        <taxon>Planctomycetia</taxon>
        <taxon>Planctomycetales</taxon>
        <taxon>Planctomycetaceae</taxon>
        <taxon>Polystyrenella</taxon>
    </lineage>
</organism>
<dbReference type="Proteomes" id="UP000317178">
    <property type="component" value="Chromosome"/>
</dbReference>
<dbReference type="Pfam" id="PF07228">
    <property type="entry name" value="SpoIIE"/>
    <property type="match status" value="1"/>
</dbReference>
<keyword evidence="4" id="KW-1185">Reference proteome</keyword>
<dbReference type="SUPFAM" id="SSF81606">
    <property type="entry name" value="PP2C-like"/>
    <property type="match status" value="1"/>
</dbReference>
<dbReference type="RefSeq" id="WP_144996304.1">
    <property type="nucleotide sequence ID" value="NZ_CP036281.1"/>
</dbReference>
<evidence type="ECO:0000259" key="2">
    <source>
        <dbReference type="SMART" id="SM00331"/>
    </source>
</evidence>
<dbReference type="InterPro" id="IPR001932">
    <property type="entry name" value="PPM-type_phosphatase-like_dom"/>
</dbReference>
<dbReference type="Gene3D" id="3.30.450.40">
    <property type="match status" value="1"/>
</dbReference>
<dbReference type="KEGG" id="plon:Pla110_28230"/>
<dbReference type="GO" id="GO:0016791">
    <property type="term" value="F:phosphatase activity"/>
    <property type="evidence" value="ECO:0007669"/>
    <property type="project" value="TreeGrafter"/>
</dbReference>
<dbReference type="OrthoDB" id="207912at2"/>
<dbReference type="EMBL" id="CP036281">
    <property type="protein sequence ID" value="QDU81086.1"/>
    <property type="molecule type" value="Genomic_DNA"/>
</dbReference>